<evidence type="ECO:0000313" key="2">
    <source>
        <dbReference type="EMBL" id="CAB4220737.1"/>
    </source>
</evidence>
<sequence length="281" mass="32157">MVSKTDLQKYLDTKKTDTRLIGPLERHLIKKAPGDRSTTVLHPSEMIKSDFCHRYSYYLLTGGKKKQDNPNLRLQNIFDEGHFIHEKWQGRIYDMGNMWGDFKCVNCTKITSGLSPAACEHCGAQTLKYDEVKLVDKSLRIAGHTDGWVKGLGNDFLIEIKSIGAGTLRFEAPDLLYDADGDVTKAWKNIRRPFRTHLLQGQMYLELAKRMFGDAAPNEIVFLYELKADQDYKEFVIKADYDTVDRIFFIAQKIVKAVEEGKMPKCNVSDDGCKQCNQIEE</sequence>
<name>A0A6J5Q599_9CAUD</name>
<accession>A0A6J5Q599</accession>
<evidence type="ECO:0000313" key="1">
    <source>
        <dbReference type="EMBL" id="CAB4179243.1"/>
    </source>
</evidence>
<protein>
    <submittedName>
        <fullName evidence="1">Uncharacterized protein</fullName>
    </submittedName>
</protein>
<dbReference type="EMBL" id="LR796981">
    <property type="protein sequence ID" value="CAB4179243.1"/>
    <property type="molecule type" value="Genomic_DNA"/>
</dbReference>
<dbReference type="InterPro" id="IPR011604">
    <property type="entry name" value="PDDEXK-like_dom_sf"/>
</dbReference>
<organism evidence="1">
    <name type="scientific">uncultured Caudovirales phage</name>
    <dbReference type="NCBI Taxonomy" id="2100421"/>
    <lineage>
        <taxon>Viruses</taxon>
        <taxon>Duplodnaviria</taxon>
        <taxon>Heunggongvirae</taxon>
        <taxon>Uroviricota</taxon>
        <taxon>Caudoviricetes</taxon>
        <taxon>Peduoviridae</taxon>
        <taxon>Maltschvirus</taxon>
        <taxon>Maltschvirus maltsch</taxon>
    </lineage>
</organism>
<reference evidence="1" key="1">
    <citation type="submission" date="2020-05" db="EMBL/GenBank/DDBJ databases">
        <authorList>
            <person name="Chiriac C."/>
            <person name="Salcher M."/>
            <person name="Ghai R."/>
            <person name="Kavagutti S V."/>
        </authorList>
    </citation>
    <scope>NUCLEOTIDE SEQUENCE</scope>
</reference>
<gene>
    <name evidence="1" type="ORF">UFOVP1033_65</name>
    <name evidence="2" type="ORF">UFOVP1631_65</name>
</gene>
<dbReference type="EMBL" id="LR797501">
    <property type="protein sequence ID" value="CAB4220737.1"/>
    <property type="molecule type" value="Genomic_DNA"/>
</dbReference>
<dbReference type="Gene3D" id="3.90.320.10">
    <property type="match status" value="1"/>
</dbReference>
<proteinExistence type="predicted"/>